<dbReference type="Gene3D" id="1.20.120.160">
    <property type="entry name" value="HPT domain"/>
    <property type="match status" value="1"/>
</dbReference>
<evidence type="ECO:0000256" key="7">
    <source>
        <dbReference type="ARBA" id="ARBA00022741"/>
    </source>
</evidence>
<dbReference type="GO" id="GO:0000155">
    <property type="term" value="F:phosphorelay sensor kinase activity"/>
    <property type="evidence" value="ECO:0007669"/>
    <property type="project" value="InterPro"/>
</dbReference>
<dbReference type="InterPro" id="IPR004358">
    <property type="entry name" value="Sig_transdc_His_kin-like_C"/>
</dbReference>
<comment type="caution">
    <text evidence="18">The sequence shown here is derived from an EMBL/GenBank/DDBJ whole genome shotgun (WGS) entry which is preliminary data.</text>
</comment>
<feature type="modified residue" description="Phosphohistidine" evidence="12">
    <location>
        <position position="775"/>
    </location>
</feature>
<comment type="catalytic activity">
    <reaction evidence="1">
        <text>ATP + protein L-histidine = ADP + protein N-phospho-L-histidine.</text>
        <dbReference type="EC" id="2.7.13.3"/>
    </reaction>
</comment>
<dbReference type="GO" id="GO:0005524">
    <property type="term" value="F:ATP binding"/>
    <property type="evidence" value="ECO:0007669"/>
    <property type="project" value="UniProtKB-KW"/>
</dbReference>
<dbReference type="InterPro" id="IPR003661">
    <property type="entry name" value="HisK_dim/P_dom"/>
</dbReference>
<feature type="transmembrane region" description="Helical" evidence="14">
    <location>
        <begin position="30"/>
        <end position="48"/>
    </location>
</feature>
<evidence type="ECO:0000259" key="17">
    <source>
        <dbReference type="PROSITE" id="PS50894"/>
    </source>
</evidence>
<dbReference type="InterPro" id="IPR005467">
    <property type="entry name" value="His_kinase_dom"/>
</dbReference>
<dbReference type="SUPFAM" id="SSF55874">
    <property type="entry name" value="ATPase domain of HSP90 chaperone/DNA topoisomerase II/histidine kinase"/>
    <property type="match status" value="1"/>
</dbReference>
<organism evidence="18 19">
    <name type="scientific">Acetobacter oeni</name>
    <dbReference type="NCBI Taxonomy" id="304077"/>
    <lineage>
        <taxon>Bacteria</taxon>
        <taxon>Pseudomonadati</taxon>
        <taxon>Pseudomonadota</taxon>
        <taxon>Alphaproteobacteria</taxon>
        <taxon>Acetobacterales</taxon>
        <taxon>Acetobacteraceae</taxon>
        <taxon>Acetobacter</taxon>
    </lineage>
</organism>
<keyword evidence="8" id="KW-0067">ATP-binding</keyword>
<feature type="domain" description="Response regulatory" evidence="16">
    <location>
        <begin position="572"/>
        <end position="690"/>
    </location>
</feature>
<dbReference type="EMBL" id="BJYG01000004">
    <property type="protein sequence ID" value="GEN62278.1"/>
    <property type="molecule type" value="Genomic_DNA"/>
</dbReference>
<gene>
    <name evidence="18" type="ORF">AOE01nite_05020</name>
</gene>
<dbReference type="SUPFAM" id="SSF52172">
    <property type="entry name" value="CheY-like"/>
    <property type="match status" value="1"/>
</dbReference>
<dbReference type="Gene3D" id="3.40.50.2300">
    <property type="match status" value="1"/>
</dbReference>
<dbReference type="Pfam" id="PF02518">
    <property type="entry name" value="HATPase_c"/>
    <property type="match status" value="1"/>
</dbReference>
<keyword evidence="18" id="KW-0418">Kinase</keyword>
<comment type="subcellular location">
    <subcellularLocation>
        <location evidence="2">Cell membrane</location>
        <topology evidence="2">Multi-pass membrane protein</topology>
    </subcellularLocation>
</comment>
<keyword evidence="7" id="KW-0547">Nucleotide-binding</keyword>
<dbReference type="PRINTS" id="PR00344">
    <property type="entry name" value="BCTRLSENSOR"/>
</dbReference>
<evidence type="ECO:0000256" key="2">
    <source>
        <dbReference type="ARBA" id="ARBA00004651"/>
    </source>
</evidence>
<feature type="transmembrane region" description="Helical" evidence="14">
    <location>
        <begin position="129"/>
        <end position="147"/>
    </location>
</feature>
<evidence type="ECO:0000256" key="14">
    <source>
        <dbReference type="SAM" id="Phobius"/>
    </source>
</evidence>
<dbReference type="PANTHER" id="PTHR45339">
    <property type="entry name" value="HYBRID SIGNAL TRANSDUCTION HISTIDINE KINASE J"/>
    <property type="match status" value="1"/>
</dbReference>
<protein>
    <recommendedName>
        <fullName evidence="3">histidine kinase</fullName>
        <ecNumber evidence="3">2.7.13.3</ecNumber>
    </recommendedName>
</protein>
<evidence type="ECO:0000313" key="19">
    <source>
        <dbReference type="Proteomes" id="UP000321746"/>
    </source>
</evidence>
<dbReference type="Gene3D" id="3.30.565.10">
    <property type="entry name" value="Histidine kinase-like ATPase, C-terminal domain"/>
    <property type="match status" value="1"/>
</dbReference>
<dbReference type="InterPro" id="IPR036097">
    <property type="entry name" value="HisK_dim/P_sf"/>
</dbReference>
<dbReference type="PROSITE" id="PS50110">
    <property type="entry name" value="RESPONSE_REGULATORY"/>
    <property type="match status" value="1"/>
</dbReference>
<keyword evidence="11 14" id="KW-0472">Membrane</keyword>
<dbReference type="PROSITE" id="PS50894">
    <property type="entry name" value="HPT"/>
    <property type="match status" value="1"/>
</dbReference>
<evidence type="ECO:0000256" key="9">
    <source>
        <dbReference type="ARBA" id="ARBA00022989"/>
    </source>
</evidence>
<dbReference type="SUPFAM" id="SSF47226">
    <property type="entry name" value="Histidine-containing phosphotransfer domain, HPT domain"/>
    <property type="match status" value="1"/>
</dbReference>
<keyword evidence="4" id="KW-1003">Cell membrane</keyword>
<feature type="modified residue" description="4-aspartylphosphate" evidence="13">
    <location>
        <position position="621"/>
    </location>
</feature>
<dbReference type="PANTHER" id="PTHR45339:SF1">
    <property type="entry name" value="HYBRID SIGNAL TRANSDUCTION HISTIDINE KINASE J"/>
    <property type="match status" value="1"/>
</dbReference>
<feature type="domain" description="Histidine kinase" evidence="15">
    <location>
        <begin position="202"/>
        <end position="423"/>
    </location>
</feature>
<keyword evidence="5 13" id="KW-0597">Phosphoprotein</keyword>
<dbReference type="CDD" id="cd16922">
    <property type="entry name" value="HATPase_EvgS-ArcB-TorS-like"/>
    <property type="match status" value="1"/>
</dbReference>
<evidence type="ECO:0000259" key="16">
    <source>
        <dbReference type="PROSITE" id="PS50110"/>
    </source>
</evidence>
<dbReference type="InterPro" id="IPR036890">
    <property type="entry name" value="HATPase_C_sf"/>
</dbReference>
<dbReference type="SMART" id="SM00448">
    <property type="entry name" value="REC"/>
    <property type="match status" value="1"/>
</dbReference>
<dbReference type="EC" id="2.7.13.3" evidence="3"/>
<evidence type="ECO:0000259" key="15">
    <source>
        <dbReference type="PROSITE" id="PS50109"/>
    </source>
</evidence>
<dbReference type="CDD" id="cd17546">
    <property type="entry name" value="REC_hyHK_CKI1_RcsC-like"/>
    <property type="match status" value="1"/>
</dbReference>
<keyword evidence="6 14" id="KW-0812">Transmembrane</keyword>
<evidence type="ECO:0000313" key="18">
    <source>
        <dbReference type="EMBL" id="GEN62278.1"/>
    </source>
</evidence>
<dbReference type="FunFam" id="3.30.565.10:FF:000010">
    <property type="entry name" value="Sensor histidine kinase RcsC"/>
    <property type="match status" value="1"/>
</dbReference>
<keyword evidence="18" id="KW-0808">Transferase</keyword>
<dbReference type="AlphaFoldDB" id="A0A511XH63"/>
<dbReference type="GO" id="GO:0005886">
    <property type="term" value="C:plasma membrane"/>
    <property type="evidence" value="ECO:0007669"/>
    <property type="project" value="UniProtKB-SubCell"/>
</dbReference>
<evidence type="ECO:0000256" key="12">
    <source>
        <dbReference type="PROSITE-ProRule" id="PRU00110"/>
    </source>
</evidence>
<dbReference type="RefSeq" id="WP_146885689.1">
    <property type="nucleotide sequence ID" value="NZ_BJYG01000004.1"/>
</dbReference>
<proteinExistence type="predicted"/>
<dbReference type="InterPro" id="IPR008207">
    <property type="entry name" value="Sig_transdc_His_kin_Hpt_dom"/>
</dbReference>
<reference evidence="18 19" key="1">
    <citation type="submission" date="2019-07" db="EMBL/GenBank/DDBJ databases">
        <title>Whole genome shotgun sequence of Acetobacter oeni NBRC 105207.</title>
        <authorList>
            <person name="Hosoyama A."/>
            <person name="Uohara A."/>
            <person name="Ohji S."/>
            <person name="Ichikawa N."/>
        </authorList>
    </citation>
    <scope>NUCLEOTIDE SEQUENCE [LARGE SCALE GENOMIC DNA]</scope>
    <source>
        <strain evidence="18 19">NBRC 105207</strain>
    </source>
</reference>
<dbReference type="Gene3D" id="1.10.287.130">
    <property type="match status" value="1"/>
</dbReference>
<dbReference type="SUPFAM" id="SSF47384">
    <property type="entry name" value="Homodimeric domain of signal transducing histidine kinase"/>
    <property type="match status" value="1"/>
</dbReference>
<evidence type="ECO:0000256" key="10">
    <source>
        <dbReference type="ARBA" id="ARBA00023012"/>
    </source>
</evidence>
<evidence type="ECO:0000256" key="3">
    <source>
        <dbReference type="ARBA" id="ARBA00012438"/>
    </source>
</evidence>
<evidence type="ECO:0000256" key="4">
    <source>
        <dbReference type="ARBA" id="ARBA00022475"/>
    </source>
</evidence>
<keyword evidence="9 14" id="KW-1133">Transmembrane helix</keyword>
<dbReference type="InterPro" id="IPR036641">
    <property type="entry name" value="HPT_dom_sf"/>
</dbReference>
<accession>A0A511XH63</accession>
<dbReference type="CDD" id="cd00082">
    <property type="entry name" value="HisKA"/>
    <property type="match status" value="1"/>
</dbReference>
<keyword evidence="10" id="KW-0902">Two-component regulatory system</keyword>
<dbReference type="InterPro" id="IPR011006">
    <property type="entry name" value="CheY-like_superfamily"/>
</dbReference>
<feature type="transmembrane region" description="Helical" evidence="14">
    <location>
        <begin position="60"/>
        <end position="80"/>
    </location>
</feature>
<dbReference type="PROSITE" id="PS50109">
    <property type="entry name" value="HIS_KIN"/>
    <property type="match status" value="1"/>
</dbReference>
<dbReference type="InterPro" id="IPR001789">
    <property type="entry name" value="Sig_transdc_resp-reg_receiver"/>
</dbReference>
<evidence type="ECO:0000256" key="11">
    <source>
        <dbReference type="ARBA" id="ARBA00023136"/>
    </source>
</evidence>
<feature type="transmembrane region" description="Helical" evidence="14">
    <location>
        <begin position="92"/>
        <end position="117"/>
    </location>
</feature>
<feature type="domain" description="HPt" evidence="17">
    <location>
        <begin position="736"/>
        <end position="834"/>
    </location>
</feature>
<feature type="transmembrane region" description="Helical" evidence="14">
    <location>
        <begin position="159"/>
        <end position="178"/>
    </location>
</feature>
<evidence type="ECO:0000256" key="8">
    <source>
        <dbReference type="ARBA" id="ARBA00022840"/>
    </source>
</evidence>
<evidence type="ECO:0000256" key="5">
    <source>
        <dbReference type="ARBA" id="ARBA00022553"/>
    </source>
</evidence>
<dbReference type="Pfam" id="PF00512">
    <property type="entry name" value="HisKA"/>
    <property type="match status" value="1"/>
</dbReference>
<dbReference type="Proteomes" id="UP000321746">
    <property type="component" value="Unassembled WGS sequence"/>
</dbReference>
<name>A0A511XH63_9PROT</name>
<dbReference type="SMART" id="SM00388">
    <property type="entry name" value="HisKA"/>
    <property type="match status" value="1"/>
</dbReference>
<evidence type="ECO:0000256" key="1">
    <source>
        <dbReference type="ARBA" id="ARBA00000085"/>
    </source>
</evidence>
<sequence length="834" mass="90314">MIDAGLLSAATPSLSRLTRSEDGEHQVVLNRISITLLSTCYVLLIYLLGNSSPQEALFQAKLCGVALAVSFLFGGAVWLAPSPSIPRRMTQFLWDLGFLTFVVCTCGAPATPLYPIFLWTTLGYGFRFGAGYLVAGSILSASGFLFASQSLPMWNGTDHLLGGLVIGLLIIPFYAASLTRFVSTMRLKAEESSRAKTFFVATVSHELRIPLNAILGLGPILKSGPLNSEQLDMVSIIHEAGLSLLNTINGLLEFSRLEDGRMPVRTQPFAVMASVRHVIGMLHVEARRKGLTLTCAVSPSVPPWANGDKHHLEDILRNIVSNAVKFTIHGSVTVALDGKEKPDGTTELHVTVRDTGIGIPPSAIAHIFDSFTQADGTVPARFGGTGLGLAICRKLVDLHGGRLTAESTPGEGSRFQFTYDVEKITGPENRKWPPIIFLTRSHEQRKTLFRQLRGMNLFVEVVQTVEEAGAQLRQLNGRAILATDPSSSALAVHICKDRLRTVPVLLPHLTFVGPVRNEETHPGKTGDMALCEVSLTDHPDRIRAALTLLTHIMPDHSELRQPVMKNDGRKYKVLIAEDYLVSFMVAAKILEQAGHEWVSVSNGDAALDALEHEPFDLVLMDVNMPLRNGIETTRMWRLREAADGQHTPIIALTADASPLIRERCHEAGMDAFLLKPVDAGQLLDLLDLYGSAKTEPDMSAKDPAPDAPPARDAVVVALPGSGVNRKAMQDLDTLGGAAFRADVVAEFLQDAGITVGQMKAACEAEDMDGLPDAAHALKSAAANVGADRLMALCRRWGAPDSPARPADRIRAVEEELARVRTALLPYLEETGEEA</sequence>
<dbReference type="OrthoDB" id="9801651at2"/>
<evidence type="ECO:0000256" key="6">
    <source>
        <dbReference type="ARBA" id="ARBA00022692"/>
    </source>
</evidence>
<keyword evidence="19" id="KW-1185">Reference proteome</keyword>
<dbReference type="SMART" id="SM00387">
    <property type="entry name" value="HATPase_c"/>
    <property type="match status" value="1"/>
</dbReference>
<dbReference type="Pfam" id="PF01627">
    <property type="entry name" value="Hpt"/>
    <property type="match status" value="1"/>
</dbReference>
<evidence type="ECO:0000256" key="13">
    <source>
        <dbReference type="PROSITE-ProRule" id="PRU00169"/>
    </source>
</evidence>
<dbReference type="InterPro" id="IPR003594">
    <property type="entry name" value="HATPase_dom"/>
</dbReference>
<dbReference type="Pfam" id="PF00072">
    <property type="entry name" value="Response_reg"/>
    <property type="match status" value="1"/>
</dbReference>